<evidence type="ECO:0000256" key="1">
    <source>
        <dbReference type="SAM" id="Phobius"/>
    </source>
</evidence>
<dbReference type="Proteomes" id="UP001500683">
    <property type="component" value="Unassembled WGS sequence"/>
</dbReference>
<feature type="transmembrane region" description="Helical" evidence="1">
    <location>
        <begin position="12"/>
        <end position="32"/>
    </location>
</feature>
<evidence type="ECO:0000313" key="2">
    <source>
        <dbReference type="EMBL" id="GAA4104763.1"/>
    </source>
</evidence>
<dbReference type="SUPFAM" id="SSF54427">
    <property type="entry name" value="NTF2-like"/>
    <property type="match status" value="1"/>
</dbReference>
<accession>A0ABP7X5B8</accession>
<keyword evidence="1" id="KW-0472">Membrane</keyword>
<sequence length="250" mass="26786">MGVPVAVRGAKRWALVWGGLVLGAAVVLGVVVTKPWSAHSDHVCCALPPDTSAIEDVPERWQAAVADGDVPAAWGMLTPEAQRRYGSQHGLEAALDDLRPSSRAAATWWLTNSYTQGRGTPSRFFYLLVEDESLRPVRAVIVHSRADGTPDGRIDPDVPATVRIQEPASRAVVGPRPRMRSATGVPPSYTVVQSENIVRGAVGSTREADGRDAPFSHAGPLRPGPALIVAVRYDGRYAYGAVRVTVRRDA</sequence>
<keyword evidence="1" id="KW-1133">Transmembrane helix</keyword>
<keyword evidence="1" id="KW-0812">Transmembrane</keyword>
<dbReference type="RefSeq" id="WP_344958901.1">
    <property type="nucleotide sequence ID" value="NZ_BAAAZG010000081.1"/>
</dbReference>
<name>A0ABP7X5B8_9ACTN</name>
<dbReference type="InterPro" id="IPR032710">
    <property type="entry name" value="NTF2-like_dom_sf"/>
</dbReference>
<gene>
    <name evidence="2" type="ORF">GCM10022214_84330</name>
</gene>
<proteinExistence type="predicted"/>
<protein>
    <submittedName>
        <fullName evidence="2">Uncharacterized protein</fullName>
    </submittedName>
</protein>
<reference evidence="3" key="1">
    <citation type="journal article" date="2019" name="Int. J. Syst. Evol. Microbiol.">
        <title>The Global Catalogue of Microorganisms (GCM) 10K type strain sequencing project: providing services to taxonomists for standard genome sequencing and annotation.</title>
        <authorList>
            <consortium name="The Broad Institute Genomics Platform"/>
            <consortium name="The Broad Institute Genome Sequencing Center for Infectious Disease"/>
            <person name="Wu L."/>
            <person name="Ma J."/>
        </authorList>
    </citation>
    <scope>NUCLEOTIDE SEQUENCE [LARGE SCALE GENOMIC DNA]</scope>
    <source>
        <strain evidence="3">JCM 16702</strain>
    </source>
</reference>
<evidence type="ECO:0000313" key="3">
    <source>
        <dbReference type="Proteomes" id="UP001500683"/>
    </source>
</evidence>
<comment type="caution">
    <text evidence="2">The sequence shown here is derived from an EMBL/GenBank/DDBJ whole genome shotgun (WGS) entry which is preliminary data.</text>
</comment>
<dbReference type="EMBL" id="BAAAZG010000081">
    <property type="protein sequence ID" value="GAA4104763.1"/>
    <property type="molecule type" value="Genomic_DNA"/>
</dbReference>
<organism evidence="2 3">
    <name type="scientific">Actinomadura miaoliensis</name>
    <dbReference type="NCBI Taxonomy" id="430685"/>
    <lineage>
        <taxon>Bacteria</taxon>
        <taxon>Bacillati</taxon>
        <taxon>Actinomycetota</taxon>
        <taxon>Actinomycetes</taxon>
        <taxon>Streptosporangiales</taxon>
        <taxon>Thermomonosporaceae</taxon>
        <taxon>Actinomadura</taxon>
    </lineage>
</organism>
<keyword evidence="3" id="KW-1185">Reference proteome</keyword>